<proteinExistence type="predicted"/>
<keyword evidence="4" id="KW-1185">Reference proteome</keyword>
<dbReference type="AlphaFoldDB" id="A0A9N8HT78"/>
<dbReference type="PANTHER" id="PTHR42912">
    <property type="entry name" value="METHYLTRANSFERASE"/>
    <property type="match status" value="1"/>
</dbReference>
<evidence type="ECO:0000313" key="4">
    <source>
        <dbReference type="Proteomes" id="UP001153069"/>
    </source>
</evidence>
<dbReference type="GO" id="GO:0008757">
    <property type="term" value="F:S-adenosylmethionine-dependent methyltransferase activity"/>
    <property type="evidence" value="ECO:0007669"/>
    <property type="project" value="InterPro"/>
</dbReference>
<dbReference type="EMBL" id="CAICTM010001541">
    <property type="protein sequence ID" value="CAB9524487.1"/>
    <property type="molecule type" value="Genomic_DNA"/>
</dbReference>
<feature type="region of interest" description="Disordered" evidence="1">
    <location>
        <begin position="268"/>
        <end position="288"/>
    </location>
</feature>
<dbReference type="Gene3D" id="3.40.50.150">
    <property type="entry name" value="Vaccinia Virus protein VP39"/>
    <property type="match status" value="1"/>
</dbReference>
<feature type="domain" description="Methyltransferase type 11" evidence="2">
    <location>
        <begin position="100"/>
        <end position="199"/>
    </location>
</feature>
<dbReference type="InterPro" id="IPR050508">
    <property type="entry name" value="Methyltransf_Superfamily"/>
</dbReference>
<dbReference type="CDD" id="cd02440">
    <property type="entry name" value="AdoMet_MTases"/>
    <property type="match status" value="1"/>
</dbReference>
<protein>
    <submittedName>
        <fullName evidence="3">Uncharacterized methyltransferase C3B9.04, mitochondrial</fullName>
    </submittedName>
</protein>
<evidence type="ECO:0000256" key="1">
    <source>
        <dbReference type="SAM" id="MobiDB-lite"/>
    </source>
</evidence>
<dbReference type="InterPro" id="IPR013216">
    <property type="entry name" value="Methyltransf_11"/>
</dbReference>
<accession>A0A9N8HT78</accession>
<keyword evidence="3" id="KW-0489">Methyltransferase</keyword>
<keyword evidence="3" id="KW-0808">Transferase</keyword>
<comment type="caution">
    <text evidence="3">The sequence shown here is derived from an EMBL/GenBank/DDBJ whole genome shotgun (WGS) entry which is preliminary data.</text>
</comment>
<dbReference type="Proteomes" id="UP001153069">
    <property type="component" value="Unassembled WGS sequence"/>
</dbReference>
<name>A0A9N8HT78_9STRA</name>
<dbReference type="PANTHER" id="PTHR42912:SF80">
    <property type="entry name" value="METHYLTRANSFERASE DOMAIN-CONTAINING PROTEIN"/>
    <property type="match status" value="1"/>
</dbReference>
<dbReference type="Pfam" id="PF08241">
    <property type="entry name" value="Methyltransf_11"/>
    <property type="match status" value="1"/>
</dbReference>
<dbReference type="GO" id="GO:0032259">
    <property type="term" value="P:methylation"/>
    <property type="evidence" value="ECO:0007669"/>
    <property type="project" value="UniProtKB-KW"/>
</dbReference>
<dbReference type="InterPro" id="IPR029063">
    <property type="entry name" value="SAM-dependent_MTases_sf"/>
</dbReference>
<dbReference type="OrthoDB" id="416496at2759"/>
<sequence length="288" mass="32509">MALSTFGRRAGLVVAGTGVYVGTSYLVYQYMTSGKADQEETQRLLSEQQEFSFVKNPSRNEKYSEIAARYDFMINNDERFMGMGVLRRCLLYYHARGTVLEMAAGTGRNCPYYPAGVDRVVLTDTSSEMLDQAKRKIGDLSSEPHKKKFAVLQADSGHLSFGDSTFDTVVDTFGLCSFNDPVAALKEMERVCKPDGKILLLEHGRSKSWQWVTKILDDNAERHAKNWGCVHNRDLDQILEKSGLVLDTVFTWHFGTTYYCVCRPNKQKSNNKSMASSNQTTTLPEQQQ</sequence>
<gene>
    <name evidence="3" type="ORF">SEMRO_1543_G281170.1</name>
</gene>
<organism evidence="3 4">
    <name type="scientific">Seminavis robusta</name>
    <dbReference type="NCBI Taxonomy" id="568900"/>
    <lineage>
        <taxon>Eukaryota</taxon>
        <taxon>Sar</taxon>
        <taxon>Stramenopiles</taxon>
        <taxon>Ochrophyta</taxon>
        <taxon>Bacillariophyta</taxon>
        <taxon>Bacillariophyceae</taxon>
        <taxon>Bacillariophycidae</taxon>
        <taxon>Naviculales</taxon>
        <taxon>Naviculaceae</taxon>
        <taxon>Seminavis</taxon>
    </lineage>
</organism>
<dbReference type="SUPFAM" id="SSF53335">
    <property type="entry name" value="S-adenosyl-L-methionine-dependent methyltransferases"/>
    <property type="match status" value="1"/>
</dbReference>
<evidence type="ECO:0000313" key="3">
    <source>
        <dbReference type="EMBL" id="CAB9524487.1"/>
    </source>
</evidence>
<reference evidence="3" key="1">
    <citation type="submission" date="2020-06" db="EMBL/GenBank/DDBJ databases">
        <authorList>
            <consortium name="Plant Systems Biology data submission"/>
        </authorList>
    </citation>
    <scope>NUCLEOTIDE SEQUENCE</scope>
    <source>
        <strain evidence="3">D6</strain>
    </source>
</reference>
<evidence type="ECO:0000259" key="2">
    <source>
        <dbReference type="Pfam" id="PF08241"/>
    </source>
</evidence>